<name>A0A8S4SKR5_9NEOP</name>
<comment type="caution">
    <text evidence="5">The sequence shown here is derived from an EMBL/GenBank/DDBJ whole genome shotgun (WGS) entry which is preliminary data.</text>
</comment>
<dbReference type="AlphaFoldDB" id="A0A8S4SKR5"/>
<gene>
    <name evidence="5" type="primary">jg8369</name>
    <name evidence="5" type="ORF">PAEG_LOCUS26387</name>
</gene>
<feature type="domain" description="FLYWCH-type" evidence="4">
    <location>
        <begin position="68"/>
        <end position="124"/>
    </location>
</feature>
<reference evidence="5" key="1">
    <citation type="submission" date="2022-03" db="EMBL/GenBank/DDBJ databases">
        <authorList>
            <person name="Lindestad O."/>
        </authorList>
    </citation>
    <scope>NUCLEOTIDE SEQUENCE</scope>
</reference>
<proteinExistence type="predicted"/>
<dbReference type="InterPro" id="IPR007588">
    <property type="entry name" value="Znf_FLYWCH"/>
</dbReference>
<keyword evidence="2" id="KW-0863">Zinc-finger</keyword>
<feature type="domain" description="FLYWCH-type" evidence="4">
    <location>
        <begin position="168"/>
        <end position="222"/>
    </location>
</feature>
<evidence type="ECO:0000256" key="3">
    <source>
        <dbReference type="ARBA" id="ARBA00022833"/>
    </source>
</evidence>
<dbReference type="Proteomes" id="UP000838756">
    <property type="component" value="Unassembled WGS sequence"/>
</dbReference>
<keyword evidence="3" id="KW-0862">Zinc</keyword>
<evidence type="ECO:0000256" key="2">
    <source>
        <dbReference type="ARBA" id="ARBA00022771"/>
    </source>
</evidence>
<evidence type="ECO:0000259" key="4">
    <source>
        <dbReference type="Pfam" id="PF04500"/>
    </source>
</evidence>
<dbReference type="EMBL" id="CAKXAJ010026408">
    <property type="protein sequence ID" value="CAH2267906.1"/>
    <property type="molecule type" value="Genomic_DNA"/>
</dbReference>
<dbReference type="Gene3D" id="2.20.25.240">
    <property type="match status" value="2"/>
</dbReference>
<dbReference type="Pfam" id="PF04500">
    <property type="entry name" value="FLYWCH"/>
    <property type="match status" value="2"/>
</dbReference>
<dbReference type="GO" id="GO:0008270">
    <property type="term" value="F:zinc ion binding"/>
    <property type="evidence" value="ECO:0007669"/>
    <property type="project" value="UniProtKB-KW"/>
</dbReference>
<evidence type="ECO:0000313" key="5">
    <source>
        <dbReference type="EMBL" id="CAH2267906.1"/>
    </source>
</evidence>
<sequence length="244" mass="28823">MCSKVSKVTNYFLWAPGDVYSRSEAIHSQVFYFQQKAAISCSITIIRRFGATGISNILKRNWCVTGTFVIGTKRKEQLLFKGNKFYRRGEVGGKVRWCCTRRWCNAVCYTLDNEIIKVKDTHTHVREIIIGIKGNEQLVYKGNKYYNRGEISGKIRWCCTRSRSVFFKASNGRTQMMYKNMKFYQQLEGKDRIRWRCTKRGCRAFYYTINEEIVRSQEIHNHNNNNTTKYIFDYSVRSFVKTTK</sequence>
<evidence type="ECO:0000256" key="1">
    <source>
        <dbReference type="ARBA" id="ARBA00022723"/>
    </source>
</evidence>
<evidence type="ECO:0000313" key="6">
    <source>
        <dbReference type="Proteomes" id="UP000838756"/>
    </source>
</evidence>
<organism evidence="5 6">
    <name type="scientific">Pararge aegeria aegeria</name>
    <dbReference type="NCBI Taxonomy" id="348720"/>
    <lineage>
        <taxon>Eukaryota</taxon>
        <taxon>Metazoa</taxon>
        <taxon>Ecdysozoa</taxon>
        <taxon>Arthropoda</taxon>
        <taxon>Hexapoda</taxon>
        <taxon>Insecta</taxon>
        <taxon>Pterygota</taxon>
        <taxon>Neoptera</taxon>
        <taxon>Endopterygota</taxon>
        <taxon>Lepidoptera</taxon>
        <taxon>Glossata</taxon>
        <taxon>Ditrysia</taxon>
        <taxon>Papilionoidea</taxon>
        <taxon>Nymphalidae</taxon>
        <taxon>Satyrinae</taxon>
        <taxon>Satyrini</taxon>
        <taxon>Parargina</taxon>
        <taxon>Pararge</taxon>
    </lineage>
</organism>
<protein>
    <submittedName>
        <fullName evidence="5">Jg8369 protein</fullName>
    </submittedName>
</protein>
<dbReference type="OrthoDB" id="167578at2759"/>
<accession>A0A8S4SKR5</accession>
<keyword evidence="1" id="KW-0479">Metal-binding</keyword>
<keyword evidence="6" id="KW-1185">Reference proteome</keyword>